<dbReference type="InterPro" id="IPR047666">
    <property type="entry name" value="ANR_neg_reg"/>
</dbReference>
<protein>
    <recommendedName>
        <fullName evidence="3">ANR family transcriptional regulator</fullName>
    </recommendedName>
</protein>
<organism evidence="1 2">
    <name type="scientific">Pantoea coffeiphila</name>
    <dbReference type="NCBI Taxonomy" id="1465635"/>
    <lineage>
        <taxon>Bacteria</taxon>
        <taxon>Pseudomonadati</taxon>
        <taxon>Pseudomonadota</taxon>
        <taxon>Gammaproteobacteria</taxon>
        <taxon>Enterobacterales</taxon>
        <taxon>Erwiniaceae</taxon>
        <taxon>Pantoea</taxon>
    </lineage>
</organism>
<name>A0A2S9I5Y5_9GAMM</name>
<evidence type="ECO:0000313" key="2">
    <source>
        <dbReference type="Proteomes" id="UP000239181"/>
    </source>
</evidence>
<proteinExistence type="predicted"/>
<accession>A0A2S9I5Y5</accession>
<evidence type="ECO:0008006" key="3">
    <source>
        <dbReference type="Google" id="ProtNLM"/>
    </source>
</evidence>
<dbReference type="Proteomes" id="UP000239181">
    <property type="component" value="Unassembled WGS sequence"/>
</dbReference>
<sequence length="63" mass="7065">MPLPNSSAQQAAQKERDGLFADAAHHWLQASRHATGNNITWYQLRAEFCAGMARRAAIKDQQQ</sequence>
<dbReference type="NCBIfam" id="NF033650">
    <property type="entry name" value="ANR_neg_reg"/>
    <property type="match status" value="1"/>
</dbReference>
<dbReference type="OrthoDB" id="6456693at2"/>
<dbReference type="RefSeq" id="WP_105595055.1">
    <property type="nucleotide sequence ID" value="NZ_PDET01000022.1"/>
</dbReference>
<evidence type="ECO:0000313" key="1">
    <source>
        <dbReference type="EMBL" id="PRD13124.1"/>
    </source>
</evidence>
<dbReference type="AlphaFoldDB" id="A0A2S9I5Y5"/>
<reference evidence="1 2" key="1">
    <citation type="submission" date="2017-10" db="EMBL/GenBank/DDBJ databases">
        <title>Draft genome of two endophytic bacteria isolated from 'guarana' Paullinia cupana (Mart.) Ducke.</title>
        <authorList>
            <person name="Siqueira K.A."/>
            <person name="Liotti R.G."/>
            <person name="Mendes T.A."/>
            <person name="Soares M.A."/>
        </authorList>
    </citation>
    <scope>NUCLEOTIDE SEQUENCE [LARGE SCALE GENOMIC DNA]</scope>
    <source>
        <strain evidence="1 2">342</strain>
    </source>
</reference>
<keyword evidence="2" id="KW-1185">Reference proteome</keyword>
<gene>
    <name evidence="1" type="ORF">CQW29_22900</name>
</gene>
<comment type="caution">
    <text evidence="1">The sequence shown here is derived from an EMBL/GenBank/DDBJ whole genome shotgun (WGS) entry which is preliminary data.</text>
</comment>
<dbReference type="EMBL" id="PDET01000022">
    <property type="protein sequence ID" value="PRD13124.1"/>
    <property type="molecule type" value="Genomic_DNA"/>
</dbReference>